<dbReference type="OrthoDB" id="418595at2759"/>
<dbReference type="Pfam" id="PF00571">
    <property type="entry name" value="CBS"/>
    <property type="match status" value="2"/>
</dbReference>
<dbReference type="Gene3D" id="3.10.580.10">
    <property type="entry name" value="CBS-domain"/>
    <property type="match status" value="2"/>
</dbReference>
<dbReference type="PANTHER" id="PTHR43080:SF29">
    <property type="entry name" value="OS02G0818000 PROTEIN"/>
    <property type="match status" value="1"/>
</dbReference>
<dbReference type="SMART" id="SM00116">
    <property type="entry name" value="CBS"/>
    <property type="match status" value="1"/>
</dbReference>
<dbReference type="AlphaFoldDB" id="A0A9D4V368"/>
<dbReference type="Proteomes" id="UP000886520">
    <property type="component" value="Chromosome 6"/>
</dbReference>
<reference evidence="4" key="1">
    <citation type="submission" date="2021-01" db="EMBL/GenBank/DDBJ databases">
        <title>Adiantum capillus-veneris genome.</title>
        <authorList>
            <person name="Fang Y."/>
            <person name="Liao Q."/>
        </authorList>
    </citation>
    <scope>NUCLEOTIDE SEQUENCE</scope>
    <source>
        <strain evidence="4">H3</strain>
        <tissue evidence="4">Leaf</tissue>
    </source>
</reference>
<proteinExistence type="predicted"/>
<gene>
    <name evidence="4" type="ORF">GOP47_0006232</name>
</gene>
<dbReference type="InterPro" id="IPR051257">
    <property type="entry name" value="Diverse_CBS-Domain"/>
</dbReference>
<sequence>MLEPSMAAVLQEVSIFMQASSISIAAVGDGNESIGSPTVLPSGEWPENFSILNFEDLSKHYESVLFKEEAQPSTFLADVMSTTIYTARPGQRLEEIDHHFIHISGLPVINENLECIGVLSKKDKSKATDGLNSKVQEVMSSPPITLPADKTVSDAAILMLKHKIHRIPVVNHSRQVVGIVTRTDIFSALEGKSSS</sequence>
<evidence type="ECO:0000313" key="4">
    <source>
        <dbReference type="EMBL" id="KAI5078561.1"/>
    </source>
</evidence>
<evidence type="ECO:0000256" key="1">
    <source>
        <dbReference type="ARBA" id="ARBA00023122"/>
    </source>
</evidence>
<feature type="domain" description="CBS" evidence="3">
    <location>
        <begin position="139"/>
        <end position="195"/>
    </location>
</feature>
<dbReference type="PROSITE" id="PS51371">
    <property type="entry name" value="CBS"/>
    <property type="match status" value="1"/>
</dbReference>
<dbReference type="InterPro" id="IPR000644">
    <property type="entry name" value="CBS_dom"/>
</dbReference>
<dbReference type="InterPro" id="IPR046342">
    <property type="entry name" value="CBS_dom_sf"/>
</dbReference>
<evidence type="ECO:0000259" key="3">
    <source>
        <dbReference type="PROSITE" id="PS51371"/>
    </source>
</evidence>
<keyword evidence="5" id="KW-1185">Reference proteome</keyword>
<comment type="caution">
    <text evidence="4">The sequence shown here is derived from an EMBL/GenBank/DDBJ whole genome shotgun (WGS) entry which is preliminary data.</text>
</comment>
<organism evidence="4 5">
    <name type="scientific">Adiantum capillus-veneris</name>
    <name type="common">Maidenhair fern</name>
    <dbReference type="NCBI Taxonomy" id="13818"/>
    <lineage>
        <taxon>Eukaryota</taxon>
        <taxon>Viridiplantae</taxon>
        <taxon>Streptophyta</taxon>
        <taxon>Embryophyta</taxon>
        <taxon>Tracheophyta</taxon>
        <taxon>Polypodiopsida</taxon>
        <taxon>Polypodiidae</taxon>
        <taxon>Polypodiales</taxon>
        <taxon>Pteridineae</taxon>
        <taxon>Pteridaceae</taxon>
        <taxon>Vittarioideae</taxon>
        <taxon>Adiantum</taxon>
    </lineage>
</organism>
<accession>A0A9D4V368</accession>
<dbReference type="EMBL" id="JABFUD020000006">
    <property type="protein sequence ID" value="KAI5078561.1"/>
    <property type="molecule type" value="Genomic_DNA"/>
</dbReference>
<evidence type="ECO:0000256" key="2">
    <source>
        <dbReference type="PROSITE-ProRule" id="PRU00703"/>
    </source>
</evidence>
<keyword evidence="1 2" id="KW-0129">CBS domain</keyword>
<dbReference type="PANTHER" id="PTHR43080">
    <property type="entry name" value="CBS DOMAIN-CONTAINING PROTEIN CBSX3, MITOCHONDRIAL"/>
    <property type="match status" value="1"/>
</dbReference>
<dbReference type="SUPFAM" id="SSF54631">
    <property type="entry name" value="CBS-domain pair"/>
    <property type="match status" value="1"/>
</dbReference>
<protein>
    <recommendedName>
        <fullName evidence="3">CBS domain-containing protein</fullName>
    </recommendedName>
</protein>
<name>A0A9D4V368_ADICA</name>
<evidence type="ECO:0000313" key="5">
    <source>
        <dbReference type="Proteomes" id="UP000886520"/>
    </source>
</evidence>